<protein>
    <recommendedName>
        <fullName evidence="4">Sorbitol dehydrogenase</fullName>
    </recommendedName>
</protein>
<evidence type="ECO:0000256" key="1">
    <source>
        <dbReference type="SAM" id="MobiDB-lite"/>
    </source>
</evidence>
<organism evidence="2 3">
    <name type="scientific">Duganella vulcania</name>
    <dbReference type="NCBI Taxonomy" id="2692166"/>
    <lineage>
        <taxon>Bacteria</taxon>
        <taxon>Pseudomonadati</taxon>
        <taxon>Pseudomonadota</taxon>
        <taxon>Betaproteobacteria</taxon>
        <taxon>Burkholderiales</taxon>
        <taxon>Oxalobacteraceae</taxon>
        <taxon>Telluria group</taxon>
        <taxon>Duganella</taxon>
    </lineage>
</organism>
<evidence type="ECO:0008006" key="4">
    <source>
        <dbReference type="Google" id="ProtNLM"/>
    </source>
</evidence>
<dbReference type="RefSeq" id="WP_161089481.1">
    <property type="nucleotide sequence ID" value="NZ_WWCV01000011.1"/>
</dbReference>
<dbReference type="EMBL" id="WWCV01000011">
    <property type="protein sequence ID" value="MYN16804.1"/>
    <property type="molecule type" value="Genomic_DNA"/>
</dbReference>
<comment type="caution">
    <text evidence="2">The sequence shown here is derived from an EMBL/GenBank/DDBJ whole genome shotgun (WGS) entry which is preliminary data.</text>
</comment>
<evidence type="ECO:0000313" key="3">
    <source>
        <dbReference type="Proteomes" id="UP000484875"/>
    </source>
</evidence>
<feature type="region of interest" description="Disordered" evidence="1">
    <location>
        <begin position="121"/>
        <end position="141"/>
    </location>
</feature>
<accession>A0A845HIQ3</accession>
<keyword evidence="3" id="KW-1185">Reference proteome</keyword>
<dbReference type="AlphaFoldDB" id="A0A845HIQ3"/>
<dbReference type="Proteomes" id="UP000484875">
    <property type="component" value="Unassembled WGS sequence"/>
</dbReference>
<sequence length="141" mass="15266">MPIPQDLHDENFLAVSAMLTGFTQTDLEATGMAESYNQLIRMSNAPRVLAGFYAEYIAIIEETGGPPASDALVRARLIPPWCFEGLAGNIIGLWYTGQLGSTLLPQGYVQGLMWKAADTHPPGAKQPGYGSWSEPPLTSRL</sequence>
<proteinExistence type="predicted"/>
<evidence type="ECO:0000313" key="2">
    <source>
        <dbReference type="EMBL" id="MYN16804.1"/>
    </source>
</evidence>
<reference evidence="2 3" key="1">
    <citation type="submission" date="2019-12" db="EMBL/GenBank/DDBJ databases">
        <title>Novel species isolated from a subtropical stream in China.</title>
        <authorList>
            <person name="Lu H."/>
        </authorList>
    </citation>
    <scope>NUCLEOTIDE SEQUENCE [LARGE SCALE GENOMIC DNA]</scope>
    <source>
        <strain evidence="2 3">FT107W</strain>
    </source>
</reference>
<gene>
    <name evidence="2" type="ORF">GTP81_08570</name>
</gene>
<name>A0A845HIQ3_9BURK</name>